<feature type="chain" id="PRO_5022812473" description="PEP-CTERM protein-sorting domain-containing protein" evidence="1">
    <location>
        <begin position="24"/>
        <end position="283"/>
    </location>
</feature>
<sequence length="283" mass="28929" precursor="true">MRLQHYTGVVLAMLLLVTGSAPAAVVIFQDEAAFTADLADSNNFGTVGADLHGGSDVSGLSSQTSSGIFINGLEYSFTFREGVFDTSLGGTAPVATGANLISDIDTSGSSFIYEAGTTDQGGASIPAWGYDTDATASSSANTVALFDFTASPTDVLSFSLQAGDFEGGNAWSNVVAAYRADGTKIGEVSFDWPAPDYGDGVTNFIGFGADEAIGYAAFFVGEDDATGFGHTERIAVGDFKLGTSQLNAAAVPEPSSILALTALGLTGAARICRKRKQTGSPSV</sequence>
<keyword evidence="1" id="KW-0732">Signal</keyword>
<dbReference type="RefSeq" id="WP_165701198.1">
    <property type="nucleotide sequence ID" value="NZ_CP036319.1"/>
</dbReference>
<name>A0A5C5XXN6_9PLAN</name>
<dbReference type="EMBL" id="SJPL01000001">
    <property type="protein sequence ID" value="TWT68107.1"/>
    <property type="molecule type" value="Genomic_DNA"/>
</dbReference>
<reference evidence="2 3" key="1">
    <citation type="submission" date="2019-02" db="EMBL/GenBank/DDBJ databases">
        <title>Deep-cultivation of Planctomycetes and their phenomic and genomic characterization uncovers novel biology.</title>
        <authorList>
            <person name="Wiegand S."/>
            <person name="Jogler M."/>
            <person name="Boedeker C."/>
            <person name="Pinto D."/>
            <person name="Vollmers J."/>
            <person name="Rivas-Marin E."/>
            <person name="Kohn T."/>
            <person name="Peeters S.H."/>
            <person name="Heuer A."/>
            <person name="Rast P."/>
            <person name="Oberbeckmann S."/>
            <person name="Bunk B."/>
            <person name="Jeske O."/>
            <person name="Meyerdierks A."/>
            <person name="Storesund J.E."/>
            <person name="Kallscheuer N."/>
            <person name="Luecker S."/>
            <person name="Lage O.M."/>
            <person name="Pohl T."/>
            <person name="Merkel B.J."/>
            <person name="Hornburger P."/>
            <person name="Mueller R.-W."/>
            <person name="Bruemmer F."/>
            <person name="Labrenz M."/>
            <person name="Spormann A.M."/>
            <person name="Op Den Camp H."/>
            <person name="Overmann J."/>
            <person name="Amann R."/>
            <person name="Jetten M.S.M."/>
            <person name="Mascher T."/>
            <person name="Medema M.H."/>
            <person name="Devos D.P."/>
            <person name="Kaster A.-K."/>
            <person name="Ovreas L."/>
            <person name="Rohde M."/>
            <person name="Galperin M.Y."/>
            <person name="Jogler C."/>
        </authorList>
    </citation>
    <scope>NUCLEOTIDE SEQUENCE [LARGE SCALE GENOMIC DNA]</scope>
    <source>
        <strain evidence="2 3">Pan14r</strain>
    </source>
</reference>
<evidence type="ECO:0000313" key="3">
    <source>
        <dbReference type="Proteomes" id="UP000317238"/>
    </source>
</evidence>
<proteinExistence type="predicted"/>
<keyword evidence="3" id="KW-1185">Reference proteome</keyword>
<evidence type="ECO:0008006" key="4">
    <source>
        <dbReference type="Google" id="ProtNLM"/>
    </source>
</evidence>
<dbReference type="InterPro" id="IPR013424">
    <property type="entry name" value="Ice-binding_C"/>
</dbReference>
<protein>
    <recommendedName>
        <fullName evidence="4">PEP-CTERM protein-sorting domain-containing protein</fullName>
    </recommendedName>
</protein>
<organism evidence="2 3">
    <name type="scientific">Crateriforma conspicua</name>
    <dbReference type="NCBI Taxonomy" id="2527996"/>
    <lineage>
        <taxon>Bacteria</taxon>
        <taxon>Pseudomonadati</taxon>
        <taxon>Planctomycetota</taxon>
        <taxon>Planctomycetia</taxon>
        <taxon>Planctomycetales</taxon>
        <taxon>Planctomycetaceae</taxon>
        <taxon>Crateriforma</taxon>
    </lineage>
</organism>
<evidence type="ECO:0000256" key="1">
    <source>
        <dbReference type="SAM" id="SignalP"/>
    </source>
</evidence>
<dbReference type="AlphaFoldDB" id="A0A5C5XXN6"/>
<feature type="signal peptide" evidence="1">
    <location>
        <begin position="1"/>
        <end position="23"/>
    </location>
</feature>
<gene>
    <name evidence="2" type="ORF">Pan14r_03460</name>
</gene>
<comment type="caution">
    <text evidence="2">The sequence shown here is derived from an EMBL/GenBank/DDBJ whole genome shotgun (WGS) entry which is preliminary data.</text>
</comment>
<evidence type="ECO:0000313" key="2">
    <source>
        <dbReference type="EMBL" id="TWT68107.1"/>
    </source>
</evidence>
<accession>A0A5C5XXN6</accession>
<dbReference type="NCBIfam" id="TIGR02595">
    <property type="entry name" value="PEP_CTERM"/>
    <property type="match status" value="1"/>
</dbReference>
<dbReference type="Proteomes" id="UP000317238">
    <property type="component" value="Unassembled WGS sequence"/>
</dbReference>